<proteinExistence type="predicted"/>
<dbReference type="EMBL" id="JAQZAO010000010">
    <property type="protein sequence ID" value="MDD7968028.1"/>
    <property type="molecule type" value="Genomic_DNA"/>
</dbReference>
<name>A0ABT5T260_9PSEU</name>
<feature type="region of interest" description="Disordered" evidence="1">
    <location>
        <begin position="1"/>
        <end position="52"/>
    </location>
</feature>
<accession>A0ABT5T260</accession>
<evidence type="ECO:0000313" key="3">
    <source>
        <dbReference type="Proteomes" id="UP001300763"/>
    </source>
</evidence>
<protein>
    <submittedName>
        <fullName evidence="2">Uncharacterized protein</fullName>
    </submittedName>
</protein>
<evidence type="ECO:0000256" key="1">
    <source>
        <dbReference type="SAM" id="MobiDB-lite"/>
    </source>
</evidence>
<organism evidence="2 3">
    <name type="scientific">Actinomycetospora lemnae</name>
    <dbReference type="NCBI Taxonomy" id="3019891"/>
    <lineage>
        <taxon>Bacteria</taxon>
        <taxon>Bacillati</taxon>
        <taxon>Actinomycetota</taxon>
        <taxon>Actinomycetes</taxon>
        <taxon>Pseudonocardiales</taxon>
        <taxon>Pseudonocardiaceae</taxon>
        <taxon>Actinomycetospora</taxon>
    </lineage>
</organism>
<dbReference type="Proteomes" id="UP001300763">
    <property type="component" value="Unassembled WGS sequence"/>
</dbReference>
<dbReference type="RefSeq" id="WP_274202558.1">
    <property type="nucleotide sequence ID" value="NZ_JAQZAO010000010.1"/>
</dbReference>
<gene>
    <name evidence="2" type="ORF">PGB27_22010</name>
</gene>
<reference evidence="2 3" key="1">
    <citation type="submission" date="2023-02" db="EMBL/GenBank/DDBJ databases">
        <title>Genome sequencing required for Actinomycetospora new species description.</title>
        <authorList>
            <person name="Saimee Y."/>
            <person name="Duangmal K."/>
        </authorList>
    </citation>
    <scope>NUCLEOTIDE SEQUENCE [LARGE SCALE GENOMIC DNA]</scope>
    <source>
        <strain evidence="2 3">DW7H6</strain>
    </source>
</reference>
<evidence type="ECO:0000313" key="2">
    <source>
        <dbReference type="EMBL" id="MDD7968028.1"/>
    </source>
</evidence>
<feature type="compositionally biased region" description="Basic and acidic residues" evidence="1">
    <location>
        <begin position="27"/>
        <end position="52"/>
    </location>
</feature>
<keyword evidence="3" id="KW-1185">Reference proteome</keyword>
<comment type="caution">
    <text evidence="2">The sequence shown here is derived from an EMBL/GenBank/DDBJ whole genome shotgun (WGS) entry which is preliminary data.</text>
</comment>
<sequence length="52" mass="5959">MTEPEAPRAAQHAQENAKTPEDEYEEERAPAAKQARDNREKEDRSSPPPDQR</sequence>